<reference evidence="10 11" key="1">
    <citation type="journal article" date="2009" name="Appl. Environ. Microbiol.">
        <title>Three genomes from the phylum Acidobacteria provide insight into the lifestyles of these microorganisms in soils.</title>
        <authorList>
            <person name="Ward N.L."/>
            <person name="Challacombe J.F."/>
            <person name="Janssen P.H."/>
            <person name="Henrissat B."/>
            <person name="Coutinho P.M."/>
            <person name="Wu M."/>
            <person name="Xie G."/>
            <person name="Haft D.H."/>
            <person name="Sait M."/>
            <person name="Badger J."/>
            <person name="Barabote R.D."/>
            <person name="Bradley B."/>
            <person name="Brettin T.S."/>
            <person name="Brinkac L.M."/>
            <person name="Bruce D."/>
            <person name="Creasy T."/>
            <person name="Daugherty S.C."/>
            <person name="Davidsen T.M."/>
            <person name="DeBoy R.T."/>
            <person name="Detter J.C."/>
            <person name="Dodson R.J."/>
            <person name="Durkin A.S."/>
            <person name="Ganapathy A."/>
            <person name="Gwinn-Giglio M."/>
            <person name="Han C.S."/>
            <person name="Khouri H."/>
            <person name="Kiss H."/>
            <person name="Kothari S.P."/>
            <person name="Madupu R."/>
            <person name="Nelson K.E."/>
            <person name="Nelson W.C."/>
            <person name="Paulsen I."/>
            <person name="Penn K."/>
            <person name="Ren Q."/>
            <person name="Rosovitz M.J."/>
            <person name="Selengut J.D."/>
            <person name="Shrivastava S."/>
            <person name="Sullivan S.A."/>
            <person name="Tapia R."/>
            <person name="Thompson L.S."/>
            <person name="Watkins K.L."/>
            <person name="Yang Q."/>
            <person name="Yu C."/>
            <person name="Zafar N."/>
            <person name="Zhou L."/>
            <person name="Kuske C.R."/>
        </authorList>
    </citation>
    <scope>NUCLEOTIDE SEQUENCE [LARGE SCALE GENOMIC DNA]</scope>
    <source>
        <strain evidence="10 11">Ellin345</strain>
    </source>
</reference>
<feature type="transmembrane region" description="Helical" evidence="7">
    <location>
        <begin position="776"/>
        <end position="800"/>
    </location>
</feature>
<dbReference type="NCBIfam" id="TIGR03434">
    <property type="entry name" value="ADOP"/>
    <property type="match status" value="1"/>
</dbReference>
<keyword evidence="2" id="KW-1003">Cell membrane</keyword>
<dbReference type="InterPro" id="IPR003838">
    <property type="entry name" value="ABC3_permease_C"/>
</dbReference>
<feature type="transmembrane region" description="Helical" evidence="7">
    <location>
        <begin position="450"/>
        <end position="470"/>
    </location>
</feature>
<feature type="transmembrane region" description="Helical" evidence="7">
    <location>
        <begin position="401"/>
        <end position="425"/>
    </location>
</feature>
<dbReference type="Pfam" id="PF12704">
    <property type="entry name" value="MacB_PCD"/>
    <property type="match status" value="2"/>
</dbReference>
<evidence type="ECO:0000256" key="7">
    <source>
        <dbReference type="SAM" id="Phobius"/>
    </source>
</evidence>
<feature type="domain" description="ABC3 transporter permease C-terminal" evidence="8">
    <location>
        <begin position="309"/>
        <end position="424"/>
    </location>
</feature>
<dbReference type="GO" id="GO:0022857">
    <property type="term" value="F:transmembrane transporter activity"/>
    <property type="evidence" value="ECO:0007669"/>
    <property type="project" value="TreeGrafter"/>
</dbReference>
<dbReference type="EnsemblBacteria" id="ABF39374">
    <property type="protein sequence ID" value="ABF39374"/>
    <property type="gene ID" value="Acid345_0369"/>
</dbReference>
<comment type="subcellular location">
    <subcellularLocation>
        <location evidence="1">Cell membrane</location>
        <topology evidence="1">Multi-pass membrane protein</topology>
    </subcellularLocation>
</comment>
<dbReference type="InterPro" id="IPR017800">
    <property type="entry name" value="ADOP"/>
</dbReference>
<dbReference type="Pfam" id="PF02687">
    <property type="entry name" value="FtsX"/>
    <property type="match status" value="2"/>
</dbReference>
<evidence type="ECO:0000256" key="2">
    <source>
        <dbReference type="ARBA" id="ARBA00022475"/>
    </source>
</evidence>
<dbReference type="OrthoDB" id="127154at2"/>
<dbReference type="KEGG" id="aba:Acid345_0369"/>
<dbReference type="Proteomes" id="UP000002432">
    <property type="component" value="Chromosome"/>
</dbReference>
<feature type="transmembrane region" description="Helical" evidence="7">
    <location>
        <begin position="820"/>
        <end position="840"/>
    </location>
</feature>
<evidence type="ECO:0000259" key="8">
    <source>
        <dbReference type="Pfam" id="PF02687"/>
    </source>
</evidence>
<feature type="transmembrane region" description="Helical" evidence="7">
    <location>
        <begin position="728"/>
        <end position="755"/>
    </location>
</feature>
<accession>Q1IUS6</accession>
<dbReference type="EMBL" id="CP000360">
    <property type="protein sequence ID" value="ABF39374.1"/>
    <property type="molecule type" value="Genomic_DNA"/>
</dbReference>
<keyword evidence="11" id="KW-1185">Reference proteome</keyword>
<dbReference type="HOGENOM" id="CLU_009433_0_0_0"/>
<sequence>MFENLIQDVRYAFRQLRKSPGFAATAIITLTLTIGANTAIYSLFDQVLLRNLPVKDPKGLVVFEYKGSHTGSTNNHGGPSGAYFSYPMYKDIRDRNTVFDGVIASDISQVGLQWHNQPELVNAELVSGNYFDVLGVRPAAGRLFVQADDVVPNGNPLVVLSYSYWQRRFGLDPKVVGDNVLINGHPFTVIGVSAPGFQSMQTGYLPAIYTPMMMKEQVTPGWNDLDNRRSIWLNIIGRLKPGMTMAQAEAGLDSLWHSAREEELKEVRNKSDKFRENFGPKSHLYLHNGARGFSLLDQYRMPMLIVMGMVLLVAVMAAVNVATLLLVRAATRVKEMSVRYAMGARRTRVIQQLLSEGLILGLIGGALGIVLAPQASALLIRKAFADSNGNVPFSSSPDMRVLAFNFGLALLVSLVFSIAPAVQFWRPNLIPALKQQTVTTAGGALRFRRLSVAVQVGVSLVLLVGAGLFVRTLGNLKSADVGFVTQHLITFQIDPQLAGYEDNQTAVLHKRITDSLKALPGVQAVASTADPELANTNSSSNFSIAGITEKEGDDMNAEWPNVSAGYFSAMQIPLITGRDFTESDAAGSGNVAVINETLAKKHFGSPDKAIGKVLARGSGDDAKYDIQIVGVVRDSKHTNVRDEVKQALFTPLSQMQHWVRDPKKPGAKEVLVPDQPGFLAYYVRTWQPTASAMSQIRGAVQGVDSKLVLDTFRTMDAQIDDDVNTERIIALLASGFGILAAILAAVGLYGVLAYSTAQRTREIGVRMALGATRMSVVRMVLTEVLWLAGAGIIVALPVSIVLSRFMRAQLYGVSHYDPLTVFAVVLLVTLVAVAAATLPARRAAGIDPMKALRYE</sequence>
<evidence type="ECO:0000256" key="1">
    <source>
        <dbReference type="ARBA" id="ARBA00004651"/>
    </source>
</evidence>
<feature type="transmembrane region" description="Helical" evidence="7">
    <location>
        <begin position="358"/>
        <end position="381"/>
    </location>
</feature>
<name>Q1IUS6_KORVE</name>
<dbReference type="InterPro" id="IPR025857">
    <property type="entry name" value="MacB_PCD"/>
</dbReference>
<proteinExistence type="inferred from homology"/>
<evidence type="ECO:0000313" key="11">
    <source>
        <dbReference type="Proteomes" id="UP000002432"/>
    </source>
</evidence>
<evidence type="ECO:0000256" key="4">
    <source>
        <dbReference type="ARBA" id="ARBA00022989"/>
    </source>
</evidence>
<feature type="domain" description="ABC3 transporter permease C-terminal" evidence="8">
    <location>
        <begin position="736"/>
        <end position="848"/>
    </location>
</feature>
<feature type="domain" description="MacB-like periplasmic core" evidence="9">
    <location>
        <begin position="24"/>
        <end position="253"/>
    </location>
</feature>
<dbReference type="PANTHER" id="PTHR30572:SF4">
    <property type="entry name" value="ABC TRANSPORTER PERMEASE YTRF"/>
    <property type="match status" value="1"/>
</dbReference>
<dbReference type="STRING" id="204669.Acid345_0369"/>
<comment type="similarity">
    <text evidence="6">Belongs to the ABC-4 integral membrane protein family.</text>
</comment>
<evidence type="ECO:0000256" key="6">
    <source>
        <dbReference type="ARBA" id="ARBA00038076"/>
    </source>
</evidence>
<protein>
    <submittedName>
        <fullName evidence="10">ABC efflux pump, inner membrane subunit</fullName>
    </submittedName>
</protein>
<dbReference type="InterPro" id="IPR050250">
    <property type="entry name" value="Macrolide_Exporter_MacB"/>
</dbReference>
<dbReference type="AlphaFoldDB" id="Q1IUS6"/>
<feature type="domain" description="MacB-like periplasmic core" evidence="9">
    <location>
        <begin position="458"/>
        <end position="659"/>
    </location>
</feature>
<evidence type="ECO:0000259" key="9">
    <source>
        <dbReference type="Pfam" id="PF12704"/>
    </source>
</evidence>
<dbReference type="GO" id="GO:0005886">
    <property type="term" value="C:plasma membrane"/>
    <property type="evidence" value="ECO:0007669"/>
    <property type="project" value="UniProtKB-SubCell"/>
</dbReference>
<dbReference type="eggNOG" id="COG0577">
    <property type="taxonomic scope" value="Bacteria"/>
</dbReference>
<gene>
    <name evidence="10" type="ordered locus">Acid345_0369</name>
</gene>
<evidence type="ECO:0000313" key="10">
    <source>
        <dbReference type="EMBL" id="ABF39374.1"/>
    </source>
</evidence>
<evidence type="ECO:0000256" key="3">
    <source>
        <dbReference type="ARBA" id="ARBA00022692"/>
    </source>
</evidence>
<keyword evidence="3 7" id="KW-0812">Transmembrane</keyword>
<dbReference type="PANTHER" id="PTHR30572">
    <property type="entry name" value="MEMBRANE COMPONENT OF TRANSPORTER-RELATED"/>
    <property type="match status" value="1"/>
</dbReference>
<keyword evidence="4 7" id="KW-1133">Transmembrane helix</keyword>
<feature type="transmembrane region" description="Helical" evidence="7">
    <location>
        <begin position="21"/>
        <end position="44"/>
    </location>
</feature>
<keyword evidence="5 7" id="KW-0472">Membrane</keyword>
<organism evidence="10 11">
    <name type="scientific">Koribacter versatilis (strain Ellin345)</name>
    <dbReference type="NCBI Taxonomy" id="204669"/>
    <lineage>
        <taxon>Bacteria</taxon>
        <taxon>Pseudomonadati</taxon>
        <taxon>Acidobacteriota</taxon>
        <taxon>Terriglobia</taxon>
        <taxon>Terriglobales</taxon>
        <taxon>Candidatus Korobacteraceae</taxon>
        <taxon>Candidatus Korobacter</taxon>
    </lineage>
</organism>
<evidence type="ECO:0000256" key="5">
    <source>
        <dbReference type="ARBA" id="ARBA00023136"/>
    </source>
</evidence>
<feature type="transmembrane region" description="Helical" evidence="7">
    <location>
        <begin position="303"/>
        <end position="327"/>
    </location>
</feature>